<dbReference type="AlphaFoldDB" id="A0A7W5B3V8"/>
<accession>A0A7W5B3V8</accession>
<reference evidence="1 2" key="1">
    <citation type="submission" date="2020-08" db="EMBL/GenBank/DDBJ databases">
        <title>Genomic Encyclopedia of Type Strains, Phase III (KMG-III): the genomes of soil and plant-associated and newly described type strains.</title>
        <authorList>
            <person name="Whitman W."/>
        </authorList>
    </citation>
    <scope>NUCLEOTIDE SEQUENCE [LARGE SCALE GENOMIC DNA]</scope>
    <source>
        <strain evidence="1 2">CECT 5862</strain>
    </source>
</reference>
<dbReference type="EMBL" id="JACHXK010000023">
    <property type="protein sequence ID" value="MBB3113928.1"/>
    <property type="molecule type" value="Genomic_DNA"/>
</dbReference>
<protein>
    <submittedName>
        <fullName evidence="1">Uncharacterized protein</fullName>
    </submittedName>
</protein>
<gene>
    <name evidence="1" type="ORF">FHS18_006043</name>
</gene>
<sequence length="38" mass="4502">MDCQTYRFEVVLLVQNPKRSCGSHNWLSQRLNSDSLYI</sequence>
<evidence type="ECO:0000313" key="1">
    <source>
        <dbReference type="EMBL" id="MBB3113928.1"/>
    </source>
</evidence>
<name>A0A7W5B3V8_9BACL</name>
<feature type="non-terminal residue" evidence="1">
    <location>
        <position position="38"/>
    </location>
</feature>
<dbReference type="Proteomes" id="UP000570361">
    <property type="component" value="Unassembled WGS sequence"/>
</dbReference>
<organism evidence="1 2">
    <name type="scientific">Paenibacillus phyllosphaerae</name>
    <dbReference type="NCBI Taxonomy" id="274593"/>
    <lineage>
        <taxon>Bacteria</taxon>
        <taxon>Bacillati</taxon>
        <taxon>Bacillota</taxon>
        <taxon>Bacilli</taxon>
        <taxon>Bacillales</taxon>
        <taxon>Paenibacillaceae</taxon>
        <taxon>Paenibacillus</taxon>
    </lineage>
</organism>
<comment type="caution">
    <text evidence="1">The sequence shown here is derived from an EMBL/GenBank/DDBJ whole genome shotgun (WGS) entry which is preliminary data.</text>
</comment>
<evidence type="ECO:0000313" key="2">
    <source>
        <dbReference type="Proteomes" id="UP000570361"/>
    </source>
</evidence>
<proteinExistence type="predicted"/>
<keyword evidence="2" id="KW-1185">Reference proteome</keyword>